<organism evidence="2 3">
    <name type="scientific">Methanoculleus caldifontis</name>
    <dbReference type="NCBI Taxonomy" id="2651577"/>
    <lineage>
        <taxon>Archaea</taxon>
        <taxon>Methanobacteriati</taxon>
        <taxon>Methanobacteriota</taxon>
        <taxon>Stenosarchaea group</taxon>
        <taxon>Methanomicrobia</taxon>
        <taxon>Methanomicrobiales</taxon>
        <taxon>Methanomicrobiaceae</taxon>
        <taxon>Methanoculleus</taxon>
    </lineage>
</organism>
<accession>A0ABU3WYP0</accession>
<name>A0ABU3WYP0_9EURY</name>
<protein>
    <submittedName>
        <fullName evidence="2">Methyltransferase domain-containing protein</fullName>
    </submittedName>
</protein>
<evidence type="ECO:0000313" key="2">
    <source>
        <dbReference type="EMBL" id="MDV2480680.1"/>
    </source>
</evidence>
<dbReference type="InterPro" id="IPR013216">
    <property type="entry name" value="Methyltransf_11"/>
</dbReference>
<dbReference type="PANTHER" id="PTHR43861:SF1">
    <property type="entry name" value="TRANS-ACONITATE 2-METHYLTRANSFERASE"/>
    <property type="match status" value="1"/>
</dbReference>
<dbReference type="GO" id="GO:0008168">
    <property type="term" value="F:methyltransferase activity"/>
    <property type="evidence" value="ECO:0007669"/>
    <property type="project" value="UniProtKB-KW"/>
</dbReference>
<dbReference type="EMBL" id="WBKO01000001">
    <property type="protein sequence ID" value="MDV2480680.1"/>
    <property type="molecule type" value="Genomic_DNA"/>
</dbReference>
<proteinExistence type="predicted"/>
<dbReference type="GO" id="GO:0032259">
    <property type="term" value="P:methylation"/>
    <property type="evidence" value="ECO:0007669"/>
    <property type="project" value="UniProtKB-KW"/>
</dbReference>
<gene>
    <name evidence="2" type="ORF">F8E02_01380</name>
</gene>
<dbReference type="Pfam" id="PF08241">
    <property type="entry name" value="Methyltransf_11"/>
    <property type="match status" value="1"/>
</dbReference>
<dbReference type="RefSeq" id="WP_317063648.1">
    <property type="nucleotide sequence ID" value="NZ_WBKO01000001.1"/>
</dbReference>
<keyword evidence="3" id="KW-1185">Reference proteome</keyword>
<dbReference type="Proteomes" id="UP001281203">
    <property type="component" value="Unassembled WGS sequence"/>
</dbReference>
<sequence>MYPFTDRFMSSAENVEFLKATMMGPNAMRVSEELSSHLKINENMRILDLGCGQGLSTLFLVKKYGASVFAADLWISPTENYERFQSLGIDDKAVPISVDATKGLPFANGYFDLLFTVDAYHHFGDTEEMLPSLIPFVKKGGYIAVAIPGIKYEFGENVPDEMKPFWNDEVARTIHSLDWWKELWSRAKGIEIIDIREMLCCNQTWDEWHTAHWEGIEEDIKMRKAENGNYYNLIQMIAKVI</sequence>
<dbReference type="CDD" id="cd02440">
    <property type="entry name" value="AdoMet_MTases"/>
    <property type="match status" value="1"/>
</dbReference>
<keyword evidence="2" id="KW-0489">Methyltransferase</keyword>
<dbReference type="SUPFAM" id="SSF53335">
    <property type="entry name" value="S-adenosyl-L-methionine-dependent methyltransferases"/>
    <property type="match status" value="1"/>
</dbReference>
<evidence type="ECO:0000259" key="1">
    <source>
        <dbReference type="Pfam" id="PF08241"/>
    </source>
</evidence>
<reference evidence="2 3" key="1">
    <citation type="submission" date="2019-10" db="EMBL/GenBank/DDBJ databases">
        <title>Isolation and characterization of Methanoculleus sp. Wushi-C6 from a hot spring well.</title>
        <authorList>
            <person name="Chen S.-C."/>
            <person name="Lan Z.-H."/>
            <person name="You Y.-T."/>
            <person name="Lai M.-C."/>
        </authorList>
    </citation>
    <scope>NUCLEOTIDE SEQUENCE [LARGE SCALE GENOMIC DNA]</scope>
    <source>
        <strain evidence="2 3">Wushi-C6</strain>
    </source>
</reference>
<keyword evidence="2" id="KW-0808">Transferase</keyword>
<dbReference type="PANTHER" id="PTHR43861">
    <property type="entry name" value="TRANS-ACONITATE 2-METHYLTRANSFERASE-RELATED"/>
    <property type="match status" value="1"/>
</dbReference>
<evidence type="ECO:0000313" key="3">
    <source>
        <dbReference type="Proteomes" id="UP001281203"/>
    </source>
</evidence>
<comment type="caution">
    <text evidence="2">The sequence shown here is derived from an EMBL/GenBank/DDBJ whole genome shotgun (WGS) entry which is preliminary data.</text>
</comment>
<dbReference type="InterPro" id="IPR029063">
    <property type="entry name" value="SAM-dependent_MTases_sf"/>
</dbReference>
<feature type="domain" description="Methyltransferase type 11" evidence="1">
    <location>
        <begin position="47"/>
        <end position="144"/>
    </location>
</feature>
<dbReference type="Gene3D" id="3.40.50.150">
    <property type="entry name" value="Vaccinia Virus protein VP39"/>
    <property type="match status" value="1"/>
</dbReference>